<dbReference type="Pfam" id="PF00326">
    <property type="entry name" value="Peptidase_S9"/>
    <property type="match status" value="1"/>
</dbReference>
<dbReference type="EMBL" id="FQUT01000012">
    <property type="protein sequence ID" value="SHG26080.1"/>
    <property type="molecule type" value="Genomic_DNA"/>
</dbReference>
<proteinExistence type="predicted"/>
<gene>
    <name evidence="2" type="ORF">SAMN05443633_11292</name>
</gene>
<evidence type="ECO:0000259" key="1">
    <source>
        <dbReference type="Pfam" id="PF00326"/>
    </source>
</evidence>
<evidence type="ECO:0000313" key="2">
    <source>
        <dbReference type="EMBL" id="SHG26080.1"/>
    </source>
</evidence>
<dbReference type="RefSeq" id="WP_072961582.1">
    <property type="nucleotide sequence ID" value="NZ_FQUT01000012.1"/>
</dbReference>
<dbReference type="OrthoDB" id="9812921at2"/>
<dbReference type="GO" id="GO:0008236">
    <property type="term" value="F:serine-type peptidase activity"/>
    <property type="evidence" value="ECO:0007669"/>
    <property type="project" value="InterPro"/>
</dbReference>
<dbReference type="InterPro" id="IPR029058">
    <property type="entry name" value="AB_hydrolase_fold"/>
</dbReference>
<feature type="domain" description="Peptidase S9 prolyl oligopeptidase catalytic" evidence="1">
    <location>
        <begin position="635"/>
        <end position="803"/>
    </location>
</feature>
<name>A0A1M5IDU2_9FLAO</name>
<dbReference type="GO" id="GO:0008239">
    <property type="term" value="F:dipeptidyl-peptidase activity"/>
    <property type="evidence" value="ECO:0007669"/>
    <property type="project" value="TreeGrafter"/>
</dbReference>
<reference evidence="3" key="1">
    <citation type="submission" date="2016-11" db="EMBL/GenBank/DDBJ databases">
        <authorList>
            <person name="Varghese N."/>
            <person name="Submissions S."/>
        </authorList>
    </citation>
    <scope>NUCLEOTIDE SEQUENCE [LARGE SCALE GENOMIC DNA]</scope>
    <source>
        <strain evidence="3">DSM 27619</strain>
    </source>
</reference>
<dbReference type="Proteomes" id="UP000184518">
    <property type="component" value="Unassembled WGS sequence"/>
</dbReference>
<keyword evidence="3" id="KW-1185">Reference proteome</keyword>
<dbReference type="InterPro" id="IPR001375">
    <property type="entry name" value="Peptidase_S9_cat"/>
</dbReference>
<dbReference type="SUPFAM" id="SSF53474">
    <property type="entry name" value="alpha/beta-Hydrolases"/>
    <property type="match status" value="1"/>
</dbReference>
<dbReference type="STRING" id="1416778.SAMN05443633_11292"/>
<dbReference type="AlphaFoldDB" id="A0A1M5IDU2"/>
<sequence length="813" mass="93250">MKKIFIILLFFIYPLCSSQEKDDTLQLWISKFHTINNLTSSPNGQLATFRKMYPNNIDTVLAIDLQKIKTVDTILQMSGQVFTKNSSLLSSGNGKAQINNFHQGIKKKYENIRIAEALFSLNQFLILDKQGTLELTDDSGNPIRKIPDTQLFATDKSKALYACQKVGKQHHIIDVLDNQSQPLYTTDRTVKQILLNAMGSQLILIESESNATLKIIFLDTLTGKITYPKGIPAESADHIDISEIMQGKGYLINFVTYSPPEKNRLVDIWYGSDNNLAAKQAGKATNNYYLWNSSINQSVKLPDDYPIYSSIDSDRYVLAFNPLEEFQNITLHPYLNIFLYDTKNQSFQKIFHQIKKDIVHSNQGKYIIGLDPKEQKWLLYNVQLNSLSTIDKHGLRNPSFSNDLSTVYFESDSELWKYEIESGRLFPQGFNKATEIIGLERKISNPQFGFKMNMLNTDSALLIKSVDKAKNLTDFSFLYKRKIIRLTSPTQNRIKEFKYYKNAKQFITIEENHNMAPRVYLTNWQKGNREEIYRVQDPPATLLKQEIISFRNSIGIPLKGILYYPKNFDASKRYPMVTYIYQIKSSAANVYSLPNNEATGVNRRTLLENGYFVYEPDIIFDSRGTGISALDCVHSALDALKNNPSINLSKVGLTGHSMGGYETNFIATQTNRFAAFISGAALSDMVSTYFSYDYAEQKPNHNRFETGQFEMQVPFSEDKDLYLKNSPIHHVENVKAPVLLWNGMHDDVVVPTQAMEFFIGLKRNNLPVIALFYPNRGHDLGLNTRESKEMNKKALQWWNHFLKEKKNKTWIKL</sequence>
<evidence type="ECO:0000313" key="3">
    <source>
        <dbReference type="Proteomes" id="UP000184518"/>
    </source>
</evidence>
<dbReference type="InterPro" id="IPR050278">
    <property type="entry name" value="Serine_Prot_S9B/DPPIV"/>
</dbReference>
<dbReference type="SUPFAM" id="SSF82171">
    <property type="entry name" value="DPP6 N-terminal domain-like"/>
    <property type="match status" value="1"/>
</dbReference>
<dbReference type="PANTHER" id="PTHR11731:SF193">
    <property type="entry name" value="DIPEPTIDYL PEPTIDASE 9"/>
    <property type="match status" value="1"/>
</dbReference>
<dbReference type="Gene3D" id="3.40.50.1820">
    <property type="entry name" value="alpha/beta hydrolase"/>
    <property type="match status" value="1"/>
</dbReference>
<organism evidence="2 3">
    <name type="scientific">Chryseobacterium arachidis</name>
    <dbReference type="NCBI Taxonomy" id="1416778"/>
    <lineage>
        <taxon>Bacteria</taxon>
        <taxon>Pseudomonadati</taxon>
        <taxon>Bacteroidota</taxon>
        <taxon>Flavobacteriia</taxon>
        <taxon>Flavobacteriales</taxon>
        <taxon>Weeksellaceae</taxon>
        <taxon>Chryseobacterium group</taxon>
        <taxon>Chryseobacterium</taxon>
    </lineage>
</organism>
<dbReference type="PANTHER" id="PTHR11731">
    <property type="entry name" value="PROTEASE FAMILY S9B,C DIPEPTIDYL-PEPTIDASE IV-RELATED"/>
    <property type="match status" value="1"/>
</dbReference>
<dbReference type="GO" id="GO:0006508">
    <property type="term" value="P:proteolysis"/>
    <property type="evidence" value="ECO:0007669"/>
    <property type="project" value="InterPro"/>
</dbReference>
<protein>
    <submittedName>
        <fullName evidence="2">Prolyl oligopeptidase family protein</fullName>
    </submittedName>
</protein>
<accession>A0A1M5IDU2</accession>